<comment type="caution">
    <text evidence="1">The sequence shown here is derived from an EMBL/GenBank/DDBJ whole genome shotgun (WGS) entry which is preliminary data.</text>
</comment>
<dbReference type="EMBL" id="MUAJ01000009">
    <property type="protein sequence ID" value="OOR12260.1"/>
    <property type="molecule type" value="Genomic_DNA"/>
</dbReference>
<organism evidence="1 2">
    <name type="scientific">Bacillus cereus</name>
    <dbReference type="NCBI Taxonomy" id="1396"/>
    <lineage>
        <taxon>Bacteria</taxon>
        <taxon>Bacillati</taxon>
        <taxon>Bacillota</taxon>
        <taxon>Bacilli</taxon>
        <taxon>Bacillales</taxon>
        <taxon>Bacillaceae</taxon>
        <taxon>Bacillus</taxon>
        <taxon>Bacillus cereus group</taxon>
    </lineage>
</organism>
<proteinExistence type="predicted"/>
<gene>
    <name evidence="1" type="ORF">BW897_13035</name>
</gene>
<sequence length="81" mass="9367">MSFVLGGKASGGPGAFLFYVAIKLTKEIIRYETLLVSEITSFDCRCSKIKWRNHHGYYVVIKGNSFYKIKCFRIQVIFYSK</sequence>
<evidence type="ECO:0000313" key="2">
    <source>
        <dbReference type="Proteomes" id="UP000190906"/>
    </source>
</evidence>
<dbReference type="AlphaFoldDB" id="A0A1S9TQT3"/>
<name>A0A1S9TQT3_BACCE</name>
<accession>A0A1S9TQT3</accession>
<evidence type="ECO:0000313" key="1">
    <source>
        <dbReference type="EMBL" id="OOR12260.1"/>
    </source>
</evidence>
<dbReference type="Proteomes" id="UP000190906">
    <property type="component" value="Unassembled WGS sequence"/>
</dbReference>
<reference evidence="1 2" key="1">
    <citation type="submission" date="2017-01" db="EMBL/GenBank/DDBJ databases">
        <title>Bacillus cereus isolates.</title>
        <authorList>
            <person name="Beno S.M."/>
        </authorList>
    </citation>
    <scope>NUCLEOTIDE SEQUENCE [LARGE SCALE GENOMIC DNA]</scope>
    <source>
        <strain evidence="1 2">FSL H8-0485</strain>
    </source>
</reference>
<protein>
    <submittedName>
        <fullName evidence="1">Uncharacterized protein</fullName>
    </submittedName>
</protein>